<organism evidence="1 2">
    <name type="scientific">Roseobacter sinensis</name>
    <dbReference type="NCBI Taxonomy" id="2931391"/>
    <lineage>
        <taxon>Bacteria</taxon>
        <taxon>Pseudomonadati</taxon>
        <taxon>Pseudomonadota</taxon>
        <taxon>Alphaproteobacteria</taxon>
        <taxon>Rhodobacterales</taxon>
        <taxon>Roseobacteraceae</taxon>
        <taxon>Roseobacter</taxon>
    </lineage>
</organism>
<comment type="caution">
    <text evidence="1">The sequence shown here is derived from an EMBL/GenBank/DDBJ whole genome shotgun (WGS) entry which is preliminary data.</text>
</comment>
<proteinExistence type="predicted"/>
<reference evidence="1 2" key="1">
    <citation type="submission" date="2022-04" db="EMBL/GenBank/DDBJ databases">
        <title>Roseobacter sp. WL0113 is a bacterium isolated from neritic sediment.</title>
        <authorList>
            <person name="Wang L."/>
            <person name="He W."/>
            <person name="Zhang D.-F."/>
        </authorList>
    </citation>
    <scope>NUCLEOTIDE SEQUENCE [LARGE SCALE GENOMIC DNA]</scope>
    <source>
        <strain evidence="1 2">WL0113</strain>
    </source>
</reference>
<accession>A0ABT3BK71</accession>
<sequence>MSYALDAICYVPPEGLPAEFGAVWPGCGTVGAQKLGQPDVPGLHDIGTTPRKDRFHRPRTPLFRVRKTSTVNDLDKATAALVSATCYGPAVTASGGCLAPAP</sequence>
<protein>
    <submittedName>
        <fullName evidence="1">Uncharacterized protein</fullName>
    </submittedName>
</protein>
<gene>
    <name evidence="1" type="ORF">MUB52_19495</name>
</gene>
<dbReference type="EMBL" id="JALIEB010000017">
    <property type="protein sequence ID" value="MCV3273623.1"/>
    <property type="molecule type" value="Genomic_DNA"/>
</dbReference>
<name>A0ABT3BK71_9RHOB</name>
<evidence type="ECO:0000313" key="2">
    <source>
        <dbReference type="Proteomes" id="UP001208690"/>
    </source>
</evidence>
<dbReference type="Proteomes" id="UP001208690">
    <property type="component" value="Unassembled WGS sequence"/>
</dbReference>
<dbReference type="RefSeq" id="WP_263845834.1">
    <property type="nucleotide sequence ID" value="NZ_JALIEB010000017.1"/>
</dbReference>
<evidence type="ECO:0000313" key="1">
    <source>
        <dbReference type="EMBL" id="MCV3273623.1"/>
    </source>
</evidence>
<keyword evidence="2" id="KW-1185">Reference proteome</keyword>